<feature type="compositionally biased region" description="Basic and acidic residues" evidence="1">
    <location>
        <begin position="88"/>
        <end position="122"/>
    </location>
</feature>
<sequence>MARKKKGHSNDADELWSRKFDEDEGYTNGNYSRTERKKADKAISPVLKSLWIFLALFIILPTGVYLWYTYNDQDTTAAESESETLIVKENEADNSEEKQPEKESSESKSESKETEAAEEKSESSQAASSESSKEIESSQAVESESKPVEESEATESSQAAESKPADASKTYTVKPGDNLYRIALNHGMSTDQLKTLNGLTTDEVAVGTVLMVK</sequence>
<evidence type="ECO:0000259" key="3">
    <source>
        <dbReference type="PROSITE" id="PS51782"/>
    </source>
</evidence>
<gene>
    <name evidence="4" type="ORF">SAMN04488506_1063</name>
</gene>
<dbReference type="AlphaFoldDB" id="A0A1I5WS31"/>
<feature type="transmembrane region" description="Helical" evidence="2">
    <location>
        <begin position="46"/>
        <end position="68"/>
    </location>
</feature>
<accession>A0A1I5WS31</accession>
<dbReference type="Pfam" id="PF01476">
    <property type="entry name" value="LysM"/>
    <property type="match status" value="1"/>
</dbReference>
<dbReference type="Gene3D" id="3.10.350.10">
    <property type="entry name" value="LysM domain"/>
    <property type="match status" value="1"/>
</dbReference>
<proteinExistence type="predicted"/>
<keyword evidence="2" id="KW-0812">Transmembrane</keyword>
<feature type="region of interest" description="Disordered" evidence="1">
    <location>
        <begin position="88"/>
        <end position="173"/>
    </location>
</feature>
<feature type="region of interest" description="Disordered" evidence="1">
    <location>
        <begin position="1"/>
        <end position="38"/>
    </location>
</feature>
<evidence type="ECO:0000256" key="2">
    <source>
        <dbReference type="SAM" id="Phobius"/>
    </source>
</evidence>
<feature type="compositionally biased region" description="Basic and acidic residues" evidence="1">
    <location>
        <begin position="8"/>
        <end position="21"/>
    </location>
</feature>
<reference evidence="4 5" key="1">
    <citation type="submission" date="2016-10" db="EMBL/GenBank/DDBJ databases">
        <authorList>
            <person name="de Groot N.N."/>
        </authorList>
    </citation>
    <scope>NUCLEOTIDE SEQUENCE [LARGE SCALE GENOMIC DNA]</scope>
    <source>
        <strain evidence="4 5">DSM 20581</strain>
    </source>
</reference>
<keyword evidence="2" id="KW-0472">Membrane</keyword>
<evidence type="ECO:0000313" key="5">
    <source>
        <dbReference type="Proteomes" id="UP000199136"/>
    </source>
</evidence>
<keyword evidence="2" id="KW-1133">Transmembrane helix</keyword>
<dbReference type="EMBL" id="FOXW01000003">
    <property type="protein sequence ID" value="SFQ22549.1"/>
    <property type="molecule type" value="Genomic_DNA"/>
</dbReference>
<dbReference type="OrthoDB" id="2152150at2"/>
<dbReference type="SMART" id="SM00257">
    <property type="entry name" value="LysM"/>
    <property type="match status" value="1"/>
</dbReference>
<dbReference type="InterPro" id="IPR018392">
    <property type="entry name" value="LysM"/>
</dbReference>
<dbReference type="Proteomes" id="UP000199136">
    <property type="component" value="Unassembled WGS sequence"/>
</dbReference>
<evidence type="ECO:0000256" key="1">
    <source>
        <dbReference type="SAM" id="MobiDB-lite"/>
    </source>
</evidence>
<dbReference type="RefSeq" id="WP_092480113.1">
    <property type="nucleotide sequence ID" value="NZ_FOXW01000003.1"/>
</dbReference>
<feature type="domain" description="LysM" evidence="3">
    <location>
        <begin position="169"/>
        <end position="212"/>
    </location>
</feature>
<dbReference type="PROSITE" id="PS51782">
    <property type="entry name" value="LYSM"/>
    <property type="match status" value="1"/>
</dbReference>
<dbReference type="InterPro" id="IPR036779">
    <property type="entry name" value="LysM_dom_sf"/>
</dbReference>
<dbReference type="STRING" id="82801.SAMN04488506_1063"/>
<dbReference type="SUPFAM" id="SSF54106">
    <property type="entry name" value="LysM domain"/>
    <property type="match status" value="1"/>
</dbReference>
<dbReference type="CDD" id="cd00118">
    <property type="entry name" value="LysM"/>
    <property type="match status" value="1"/>
</dbReference>
<name>A0A1I5WS31_9LACT</name>
<evidence type="ECO:0000313" key="4">
    <source>
        <dbReference type="EMBL" id="SFQ22549.1"/>
    </source>
</evidence>
<keyword evidence="5" id="KW-1185">Reference proteome</keyword>
<organism evidence="4 5">
    <name type="scientific">Desemzia incerta</name>
    <dbReference type="NCBI Taxonomy" id="82801"/>
    <lineage>
        <taxon>Bacteria</taxon>
        <taxon>Bacillati</taxon>
        <taxon>Bacillota</taxon>
        <taxon>Bacilli</taxon>
        <taxon>Lactobacillales</taxon>
        <taxon>Carnobacteriaceae</taxon>
        <taxon>Desemzia</taxon>
    </lineage>
</organism>
<protein>
    <submittedName>
        <fullName evidence="4">LysM repeat-containing protein</fullName>
    </submittedName>
</protein>